<dbReference type="InterPro" id="IPR038410">
    <property type="entry name" value="GxGYxYP_C_sf"/>
</dbReference>
<feature type="domain" description="GxGYxYP putative glycoside hydrolase C-terminal" evidence="1">
    <location>
        <begin position="423"/>
        <end position="652"/>
    </location>
</feature>
<evidence type="ECO:0000259" key="2">
    <source>
        <dbReference type="Pfam" id="PF16216"/>
    </source>
</evidence>
<dbReference type="InterPro" id="IPR032626">
    <property type="entry name" value="GxGYxYP_N_1st"/>
</dbReference>
<evidence type="ECO:0000313" key="3">
    <source>
        <dbReference type="EMBL" id="EGD74320.1"/>
    </source>
</evidence>
<dbReference type="Pfam" id="PF16216">
    <property type="entry name" value="GxGYxYP_N"/>
    <property type="match status" value="1"/>
</dbReference>
<evidence type="ECO:0000313" key="4">
    <source>
        <dbReference type="Proteomes" id="UP000007799"/>
    </source>
</evidence>
<evidence type="ECO:0000259" key="1">
    <source>
        <dbReference type="Pfam" id="PF14323"/>
    </source>
</evidence>
<sequence>MLLCRVHSTSRSHHPSTPVEMNASLLAHAMLVLLVLLVLLGMSSLMTTDAAAARFDEAAFQQQVQRLQAATAGQVFVYDSSWLLNETAVDPPTYYQTTQLLAAIQGIVNRDQPQLFLNHTPADAAWFPFIQQTWFKDVQFQTLDTVDDILDKYMQHFNGTAIYDTNVPSTSLVAASLAGAYNLLPVAFDPNGDPNSWYSQLVHTRKMRVAYNLTGKFDGRVTGSSKCDAYMWAIDELIRTGACTPHVHGYMIDYFWTGVASKAPRLGNTIPNQDYVIARRGFFWDLDVWQDQAPNDDPHQPLGTDYHTLVAIMNASNAQMTATQSKDEHGHMIHVVGFVPWAFKYVNEKHQGVATEWKMVQVLSAYNAFVDADACCIEAMANAAFYSTLPLPSRFVQQPPLSLPQLQSKGYVQAKTRAVVPRMYISFYVGDYDSAAWVYNELKARWDDGNRGSVPLGWAVDAELSWRFPPAFMYALGSTTASDRLISGDSGAGYLNPTQLLPPRSPSSYPSANASWIAHNIPLFRQFDMRFTGFLINGDAGAMTPEAERMYAPFSALGVVDELNPAQGAPTRLNGNMPVFSQQDLPSDGNATRAASIIAGRYNASNPNPQFFVWRNVLQTPTYYKQLVQEVRALAGDNVAVVDPHVLSALARAHLGGDTDHQVSYEPEIIAPLYPVVSAPVTVNMTVRNDGWGDISPHATLCAGFRSSSSLPLSSASDLTCVPLGVTVGSGERASAAAHLRAPGASGTYVLEYQLVLPDGRGLDEWGNPPVQVEVQVGW</sequence>
<gene>
    <name evidence="3" type="ORF">PTSG_06330</name>
</gene>
<dbReference type="Proteomes" id="UP000007799">
    <property type="component" value="Unassembled WGS sequence"/>
</dbReference>
<dbReference type="OrthoDB" id="9973395at2759"/>
<dbReference type="KEGG" id="sre:PTSG_06330"/>
<evidence type="ECO:0008006" key="5">
    <source>
        <dbReference type="Google" id="ProtNLM"/>
    </source>
</evidence>
<organism evidence="4">
    <name type="scientific">Salpingoeca rosetta (strain ATCC 50818 / BSB-021)</name>
    <dbReference type="NCBI Taxonomy" id="946362"/>
    <lineage>
        <taxon>Eukaryota</taxon>
        <taxon>Choanoflagellata</taxon>
        <taxon>Craspedida</taxon>
        <taxon>Salpingoecidae</taxon>
        <taxon>Salpingoeca</taxon>
    </lineage>
</organism>
<dbReference type="EMBL" id="GL832968">
    <property type="protein sequence ID" value="EGD74320.1"/>
    <property type="molecule type" value="Genomic_DNA"/>
</dbReference>
<dbReference type="OMA" id="VPWAFKY"/>
<keyword evidence="4" id="KW-1185">Reference proteome</keyword>
<accession>F2UCL3</accession>
<feature type="domain" description="GxGYxYP putative glycoside hydrolase first N-terminal" evidence="2">
    <location>
        <begin position="100"/>
        <end position="154"/>
    </location>
</feature>
<dbReference type="PANTHER" id="PTHR37321">
    <property type="entry name" value="EXPORTED PROTEIN-RELATED"/>
    <property type="match status" value="1"/>
</dbReference>
<dbReference type="Pfam" id="PF14323">
    <property type="entry name" value="GxGYxYP_C"/>
    <property type="match status" value="1"/>
</dbReference>
<dbReference type="GeneID" id="16073795"/>
<dbReference type="Gene3D" id="3.20.20.490">
    <property type="entry name" value="GxGYxYP glycoside hydrolase, C-terminal domain"/>
    <property type="match status" value="1"/>
</dbReference>
<dbReference type="RefSeq" id="XP_004993220.1">
    <property type="nucleotide sequence ID" value="XM_004993163.1"/>
</dbReference>
<proteinExistence type="predicted"/>
<dbReference type="AlphaFoldDB" id="F2UCL3"/>
<dbReference type="PANTHER" id="PTHR37321:SF1">
    <property type="entry name" value="EXPORTED PROTEIN"/>
    <property type="match status" value="1"/>
</dbReference>
<dbReference type="InParanoid" id="F2UCL3"/>
<reference evidence="3" key="1">
    <citation type="submission" date="2009-08" db="EMBL/GenBank/DDBJ databases">
        <title>Annotation of Salpingoeca rosetta.</title>
        <authorList>
            <consortium name="The Broad Institute Genome Sequencing Platform"/>
            <person name="Russ C."/>
            <person name="Cuomo C."/>
            <person name="Burger G."/>
            <person name="Gray M.W."/>
            <person name="Holland P.W.H."/>
            <person name="King N."/>
            <person name="Lang F.B.F."/>
            <person name="Roger A.J."/>
            <person name="Ruiz-Trillo I."/>
            <person name="Young S.K."/>
            <person name="Zeng Q."/>
            <person name="Gargeya S."/>
            <person name="Alvarado L."/>
            <person name="Berlin A."/>
            <person name="Chapman S.B."/>
            <person name="Chen Z."/>
            <person name="Freedman E."/>
            <person name="Gellesch M."/>
            <person name="Goldberg J."/>
            <person name="Griggs A."/>
            <person name="Gujja S."/>
            <person name="Heilman E."/>
            <person name="Heiman D."/>
            <person name="Howarth C."/>
            <person name="Mehta T."/>
            <person name="Neiman D."/>
            <person name="Pearson M."/>
            <person name="Roberts A."/>
            <person name="Saif S."/>
            <person name="Shea T."/>
            <person name="Shenoy N."/>
            <person name="Sisk P."/>
            <person name="Stolte C."/>
            <person name="Sykes S."/>
            <person name="White J."/>
            <person name="Yandava C."/>
            <person name="Haas B."/>
            <person name="Nusbaum C."/>
            <person name="Birren B."/>
        </authorList>
    </citation>
    <scope>NUCLEOTIDE SEQUENCE [LARGE SCALE GENOMIC DNA]</scope>
    <source>
        <strain evidence="3">ATCC 50818</strain>
    </source>
</reference>
<name>F2UCL3_SALR5</name>
<dbReference type="InterPro" id="IPR025832">
    <property type="entry name" value="GxGYxYP_C"/>
</dbReference>
<protein>
    <recommendedName>
        <fullName evidence="5">GxGYxYP putative glycoside hydrolase C-terminal domain-containing protein</fullName>
    </recommendedName>
</protein>